<dbReference type="InterPro" id="IPR013087">
    <property type="entry name" value="Znf_C2H2_type"/>
</dbReference>
<evidence type="ECO:0000256" key="4">
    <source>
        <dbReference type="PROSITE-ProRule" id="PRU00042"/>
    </source>
</evidence>
<feature type="domain" description="Homeobox" evidence="7">
    <location>
        <begin position="132"/>
        <end position="195"/>
    </location>
</feature>
<keyword evidence="2 5" id="KW-0371">Homeobox</keyword>
<dbReference type="Pfam" id="PF05920">
    <property type="entry name" value="Homeobox_KN"/>
    <property type="match status" value="1"/>
</dbReference>
<dbReference type="Gene3D" id="1.10.10.60">
    <property type="entry name" value="Homeodomain-like"/>
    <property type="match status" value="1"/>
</dbReference>
<accession>A0A9W8WE68</accession>
<keyword evidence="4" id="KW-0862">Zinc</keyword>
<feature type="compositionally biased region" description="Low complexity" evidence="6">
    <location>
        <begin position="261"/>
        <end position="274"/>
    </location>
</feature>
<feature type="compositionally biased region" description="Basic and acidic residues" evidence="6">
    <location>
        <begin position="232"/>
        <end position="242"/>
    </location>
</feature>
<dbReference type="SMART" id="SM00389">
    <property type="entry name" value="HOX"/>
    <property type="match status" value="1"/>
</dbReference>
<feature type="compositionally biased region" description="Polar residues" evidence="6">
    <location>
        <begin position="789"/>
        <end position="798"/>
    </location>
</feature>
<keyword evidence="1 5" id="KW-0238">DNA-binding</keyword>
<gene>
    <name evidence="9" type="ORF">N0V84_005146</name>
</gene>
<evidence type="ECO:0000259" key="7">
    <source>
        <dbReference type="PROSITE" id="PS50071"/>
    </source>
</evidence>
<dbReference type="AlphaFoldDB" id="A0A9W8WE68"/>
<sequence>MASHETSNHGLDRRLRSFDLLNDDFAFPARDDAADNADPDPLQPSPGDVGEDAWWAPLPAELDIGFQEPVILGENGQHLNDFSSLLALTDDTSPSPSSFAHPHQLEQNPVLSSPEAFQTTHPTTSPDVNDTSTPPKIGTRFTRESIRILKSWLAAHKDSPYPDEAQKRRLQERTGLNRTQLMNWLANARRRNKSLGLRTASSEKFEQPSPISIPRPPTPAFRDDSSLNPLERWVESPPEHEPASAFDIARAVASNSPFAKDSPGSPSFDPSGYPRRTPSAGSIDTSRSSGGSFSSANSYGSQSSLKSFEPFRHARSRRRKRAFKRNGPRTPLSTAGKTFQCTFCTETFGRKYDWQRHENSLHLPLERWICAPSGPRSSNPTNDNLESCVFCGLADPSDQHIESHHYFECQNRAPEERTFNRKDHLRQHLRLFHNASYSEWSMRQWRVPTPNIRSRCGFCRRTMTTWQDRADHLADHFKLGKTMADWDGDWGFDLPILQIIENAIPPYIIETERHTPFPFQGSRAPVETPRSAYELIKLELAYFMQKYFDKNGNMPTIETMQLEACRVILASKTGAEREEKSQASWLQDLICSNQDILQKARLGSIRSARESRLSSMKINGKKDMFEGCAFESQLQDFVRARSSETPITNHELQQEACQVVVNMEKISLTPSDFIATWLARLIHSSTDWLSHFRQRMNMPQISGADAPETKLSSESPGYARLDSRDTQVRSSPDLDMEMGDLYPPTLGMPCKATEADFWLCAFHSFPEPTKHAPVQTTAAILPEPVASDGETSGVSNSEVMRRSSDQQSLLDARSIMMKTNGFFLGGPNFYRWIAEELHRWAIATMSPHNPAQHVPTDEEIQHYARWIAYNDGDPLNQTVADNPYWLAHFKRKAGIVGNELGDKVPV</sequence>
<feature type="compositionally biased region" description="Low complexity" evidence="6">
    <location>
        <begin position="281"/>
        <end position="304"/>
    </location>
</feature>
<evidence type="ECO:0000256" key="5">
    <source>
        <dbReference type="PROSITE-ProRule" id="PRU00108"/>
    </source>
</evidence>
<proteinExistence type="predicted"/>
<evidence type="ECO:0000256" key="6">
    <source>
        <dbReference type="SAM" id="MobiDB-lite"/>
    </source>
</evidence>
<evidence type="ECO:0000313" key="9">
    <source>
        <dbReference type="EMBL" id="KAJ4321713.1"/>
    </source>
</evidence>
<feature type="region of interest" description="Disordered" evidence="6">
    <location>
        <begin position="198"/>
        <end position="242"/>
    </location>
</feature>
<feature type="compositionally biased region" description="Basic residues" evidence="6">
    <location>
        <begin position="313"/>
        <end position="327"/>
    </location>
</feature>
<evidence type="ECO:0008006" key="11">
    <source>
        <dbReference type="Google" id="ProtNLM"/>
    </source>
</evidence>
<keyword evidence="10" id="KW-1185">Reference proteome</keyword>
<reference evidence="9" key="1">
    <citation type="submission" date="2022-10" db="EMBL/GenBank/DDBJ databases">
        <title>Tapping the CABI collections for fungal endophytes: first genome assemblies for Collariella, Neodidymelliopsis, Ascochyta clinopodiicola, Didymella pomorum, Didymosphaeria variabile, Neocosmospora piperis and Neocucurbitaria cava.</title>
        <authorList>
            <person name="Hill R."/>
        </authorList>
    </citation>
    <scope>NUCLEOTIDE SEQUENCE</scope>
    <source>
        <strain evidence="9">IMI 366586</strain>
    </source>
</reference>
<dbReference type="OrthoDB" id="10056939at2759"/>
<keyword evidence="4" id="KW-0863">Zinc-finger</keyword>
<name>A0A9W8WE68_9HYPO</name>
<dbReference type="PANTHER" id="PTHR11850">
    <property type="entry name" value="HOMEOBOX PROTEIN TRANSCRIPTION FACTORS"/>
    <property type="match status" value="1"/>
</dbReference>
<dbReference type="PROSITE" id="PS50071">
    <property type="entry name" value="HOMEOBOX_2"/>
    <property type="match status" value="1"/>
</dbReference>
<evidence type="ECO:0000313" key="10">
    <source>
        <dbReference type="Proteomes" id="UP001140502"/>
    </source>
</evidence>
<comment type="subcellular location">
    <subcellularLocation>
        <location evidence="5">Nucleus</location>
    </subcellularLocation>
</comment>
<keyword evidence="4" id="KW-0479">Metal-binding</keyword>
<feature type="DNA-binding region" description="Homeobox" evidence="5">
    <location>
        <begin position="134"/>
        <end position="196"/>
    </location>
</feature>
<protein>
    <recommendedName>
        <fullName evidence="11">Monocarboxylate transporter 4</fullName>
    </recommendedName>
</protein>
<dbReference type="InterPro" id="IPR001356">
    <property type="entry name" value="HD"/>
</dbReference>
<dbReference type="CDD" id="cd00086">
    <property type="entry name" value="homeodomain"/>
    <property type="match status" value="1"/>
</dbReference>
<dbReference type="EMBL" id="JAPEUR010000091">
    <property type="protein sequence ID" value="KAJ4321713.1"/>
    <property type="molecule type" value="Genomic_DNA"/>
</dbReference>
<dbReference type="SUPFAM" id="SSF46689">
    <property type="entry name" value="Homeodomain-like"/>
    <property type="match status" value="1"/>
</dbReference>
<evidence type="ECO:0000256" key="2">
    <source>
        <dbReference type="ARBA" id="ARBA00023155"/>
    </source>
</evidence>
<dbReference type="PROSITE" id="PS00028">
    <property type="entry name" value="ZINC_FINGER_C2H2_1"/>
    <property type="match status" value="1"/>
</dbReference>
<dbReference type="GO" id="GO:0003677">
    <property type="term" value="F:DNA binding"/>
    <property type="evidence" value="ECO:0007669"/>
    <property type="project" value="UniProtKB-UniRule"/>
</dbReference>
<feature type="region of interest" description="Disordered" evidence="6">
    <location>
        <begin position="115"/>
        <end position="140"/>
    </location>
</feature>
<feature type="compositionally biased region" description="Polar residues" evidence="6">
    <location>
        <begin position="115"/>
        <end position="134"/>
    </location>
</feature>
<evidence type="ECO:0000256" key="3">
    <source>
        <dbReference type="ARBA" id="ARBA00023242"/>
    </source>
</evidence>
<feature type="domain" description="C2H2-type" evidence="8">
    <location>
        <begin position="407"/>
        <end position="438"/>
    </location>
</feature>
<feature type="region of interest" description="Disordered" evidence="6">
    <location>
        <begin position="29"/>
        <end position="54"/>
    </location>
</feature>
<comment type="caution">
    <text evidence="9">The sequence shown here is derived from an EMBL/GenBank/DDBJ whole genome shotgun (WGS) entry which is preliminary data.</text>
</comment>
<dbReference type="InterPro" id="IPR008422">
    <property type="entry name" value="KN_HD"/>
</dbReference>
<dbReference type="SMART" id="SM00355">
    <property type="entry name" value="ZnF_C2H2"/>
    <property type="match status" value="3"/>
</dbReference>
<dbReference type="InterPro" id="IPR050224">
    <property type="entry name" value="TALE_homeobox"/>
</dbReference>
<dbReference type="InterPro" id="IPR009057">
    <property type="entry name" value="Homeodomain-like_sf"/>
</dbReference>
<keyword evidence="3 5" id="KW-0539">Nucleus</keyword>
<dbReference type="Proteomes" id="UP001140502">
    <property type="component" value="Unassembled WGS sequence"/>
</dbReference>
<dbReference type="GO" id="GO:0005634">
    <property type="term" value="C:nucleus"/>
    <property type="evidence" value="ECO:0007669"/>
    <property type="project" value="UniProtKB-SubCell"/>
</dbReference>
<dbReference type="GO" id="GO:0006355">
    <property type="term" value="P:regulation of DNA-templated transcription"/>
    <property type="evidence" value="ECO:0007669"/>
    <property type="project" value="InterPro"/>
</dbReference>
<evidence type="ECO:0000256" key="1">
    <source>
        <dbReference type="ARBA" id="ARBA00023125"/>
    </source>
</evidence>
<feature type="region of interest" description="Disordered" evidence="6">
    <location>
        <begin position="785"/>
        <end position="804"/>
    </location>
</feature>
<evidence type="ECO:0000259" key="8">
    <source>
        <dbReference type="PROSITE" id="PS50157"/>
    </source>
</evidence>
<feature type="domain" description="C2H2-type" evidence="8">
    <location>
        <begin position="339"/>
        <end position="362"/>
    </location>
</feature>
<feature type="region of interest" description="Disordered" evidence="6">
    <location>
        <begin position="701"/>
        <end position="736"/>
    </location>
</feature>
<dbReference type="PROSITE" id="PS50157">
    <property type="entry name" value="ZINC_FINGER_C2H2_2"/>
    <property type="match status" value="2"/>
</dbReference>
<organism evidence="9 10">
    <name type="scientific">Fusarium piperis</name>
    <dbReference type="NCBI Taxonomy" id="1435070"/>
    <lineage>
        <taxon>Eukaryota</taxon>
        <taxon>Fungi</taxon>
        <taxon>Dikarya</taxon>
        <taxon>Ascomycota</taxon>
        <taxon>Pezizomycotina</taxon>
        <taxon>Sordariomycetes</taxon>
        <taxon>Hypocreomycetidae</taxon>
        <taxon>Hypocreales</taxon>
        <taxon>Nectriaceae</taxon>
        <taxon>Fusarium</taxon>
        <taxon>Fusarium solani species complex</taxon>
    </lineage>
</organism>
<dbReference type="GO" id="GO:0008270">
    <property type="term" value="F:zinc ion binding"/>
    <property type="evidence" value="ECO:0007669"/>
    <property type="project" value="UniProtKB-KW"/>
</dbReference>
<feature type="region of interest" description="Disordered" evidence="6">
    <location>
        <begin position="256"/>
        <end position="331"/>
    </location>
</feature>